<comment type="cofactor">
    <cofactor evidence="1 10">
        <name>pyridoxal 5'-phosphate</name>
        <dbReference type="ChEBI" id="CHEBI:597326"/>
    </cofactor>
</comment>
<dbReference type="Gene3D" id="3.40.640.10">
    <property type="entry name" value="Type I PLP-dependent aspartate aminotransferase-like (Major domain)"/>
    <property type="match status" value="1"/>
</dbReference>
<evidence type="ECO:0000256" key="7">
    <source>
        <dbReference type="ARBA" id="ARBA00023004"/>
    </source>
</evidence>
<name>A0A9D1G956_9FIRM</name>
<dbReference type="Gene3D" id="3.90.1150.10">
    <property type="entry name" value="Aspartate Aminotransferase, domain 1"/>
    <property type="match status" value="1"/>
</dbReference>
<dbReference type="PANTHER" id="PTHR11601:SF34">
    <property type="entry name" value="CYSTEINE DESULFURASE"/>
    <property type="match status" value="1"/>
</dbReference>
<dbReference type="GO" id="GO:0031071">
    <property type="term" value="F:cysteine desulfurase activity"/>
    <property type="evidence" value="ECO:0007669"/>
    <property type="project" value="UniProtKB-EC"/>
</dbReference>
<evidence type="ECO:0000256" key="5">
    <source>
        <dbReference type="ARBA" id="ARBA00022723"/>
    </source>
</evidence>
<evidence type="ECO:0000256" key="2">
    <source>
        <dbReference type="ARBA" id="ARBA00006490"/>
    </source>
</evidence>
<keyword evidence="5" id="KW-0479">Metal-binding</keyword>
<accession>A0A9D1G956</accession>
<dbReference type="PANTHER" id="PTHR11601">
    <property type="entry name" value="CYSTEINE DESULFURYLASE FAMILY MEMBER"/>
    <property type="match status" value="1"/>
</dbReference>
<evidence type="ECO:0000256" key="10">
    <source>
        <dbReference type="RuleBase" id="RU004504"/>
    </source>
</evidence>
<dbReference type="PROSITE" id="PS00595">
    <property type="entry name" value="AA_TRANSFER_CLASS_5"/>
    <property type="match status" value="1"/>
</dbReference>
<protein>
    <recommendedName>
        <fullName evidence="3">cysteine desulfurase</fullName>
        <ecNumber evidence="3">2.8.1.7</ecNumber>
    </recommendedName>
</protein>
<dbReference type="InterPro" id="IPR015422">
    <property type="entry name" value="PyrdxlP-dep_Trfase_small"/>
</dbReference>
<comment type="caution">
    <text evidence="12">The sequence shown here is derived from an EMBL/GenBank/DDBJ whole genome shotgun (WGS) entry which is preliminary data.</text>
</comment>
<keyword evidence="7" id="KW-0408">Iron</keyword>
<dbReference type="GO" id="GO:0051536">
    <property type="term" value="F:iron-sulfur cluster binding"/>
    <property type="evidence" value="ECO:0007669"/>
    <property type="project" value="UniProtKB-KW"/>
</dbReference>
<reference evidence="12" key="2">
    <citation type="journal article" date="2021" name="PeerJ">
        <title>Extensive microbial diversity within the chicken gut microbiome revealed by metagenomics and culture.</title>
        <authorList>
            <person name="Gilroy R."/>
            <person name="Ravi A."/>
            <person name="Getino M."/>
            <person name="Pursley I."/>
            <person name="Horton D.L."/>
            <person name="Alikhan N.F."/>
            <person name="Baker D."/>
            <person name="Gharbi K."/>
            <person name="Hall N."/>
            <person name="Watson M."/>
            <person name="Adriaenssens E.M."/>
            <person name="Foster-Nyarko E."/>
            <person name="Jarju S."/>
            <person name="Secka A."/>
            <person name="Antonio M."/>
            <person name="Oren A."/>
            <person name="Chaudhuri R.R."/>
            <person name="La Ragione R."/>
            <person name="Hildebrand F."/>
            <person name="Pallen M.J."/>
        </authorList>
    </citation>
    <scope>NUCLEOTIDE SEQUENCE</scope>
    <source>
        <strain evidence="12">14508</strain>
    </source>
</reference>
<keyword evidence="8" id="KW-0411">Iron-sulfur</keyword>
<evidence type="ECO:0000256" key="4">
    <source>
        <dbReference type="ARBA" id="ARBA00022679"/>
    </source>
</evidence>
<proteinExistence type="inferred from homology"/>
<feature type="domain" description="Aminotransferase class V" evidence="11">
    <location>
        <begin position="2"/>
        <end position="364"/>
    </location>
</feature>
<dbReference type="InterPro" id="IPR016454">
    <property type="entry name" value="Cysteine_dSase"/>
</dbReference>
<dbReference type="Proteomes" id="UP000886893">
    <property type="component" value="Unassembled WGS sequence"/>
</dbReference>
<comment type="similarity">
    <text evidence="2">Belongs to the class-V pyridoxal-phosphate-dependent aminotransferase family. NifS/IscS subfamily.</text>
</comment>
<dbReference type="SUPFAM" id="SSF53383">
    <property type="entry name" value="PLP-dependent transferases"/>
    <property type="match status" value="1"/>
</dbReference>
<dbReference type="InterPro" id="IPR015424">
    <property type="entry name" value="PyrdxlP-dep_Trfase"/>
</dbReference>
<dbReference type="InterPro" id="IPR020578">
    <property type="entry name" value="Aminotrans_V_PyrdxlP_BS"/>
</dbReference>
<organism evidence="12 13">
    <name type="scientific">Candidatus Caccosoma faecigallinarum</name>
    <dbReference type="NCBI Taxonomy" id="2840720"/>
    <lineage>
        <taxon>Bacteria</taxon>
        <taxon>Bacillati</taxon>
        <taxon>Bacillota</taxon>
        <taxon>Bacillota incertae sedis</taxon>
        <taxon>Candidatus Caccosoma</taxon>
    </lineage>
</organism>
<dbReference type="AlphaFoldDB" id="A0A9D1G956"/>
<reference evidence="12" key="1">
    <citation type="submission" date="2020-10" db="EMBL/GenBank/DDBJ databases">
        <authorList>
            <person name="Gilroy R."/>
        </authorList>
    </citation>
    <scope>NUCLEOTIDE SEQUENCE</scope>
    <source>
        <strain evidence="12">14508</strain>
    </source>
</reference>
<evidence type="ECO:0000256" key="8">
    <source>
        <dbReference type="ARBA" id="ARBA00023014"/>
    </source>
</evidence>
<keyword evidence="4" id="KW-0808">Transferase</keyword>
<evidence type="ECO:0000256" key="3">
    <source>
        <dbReference type="ARBA" id="ARBA00012239"/>
    </source>
</evidence>
<dbReference type="InterPro" id="IPR015421">
    <property type="entry name" value="PyrdxlP-dep_Trfase_major"/>
</dbReference>
<evidence type="ECO:0000256" key="9">
    <source>
        <dbReference type="ARBA" id="ARBA00050776"/>
    </source>
</evidence>
<gene>
    <name evidence="12" type="ORF">IAD04_03365</name>
</gene>
<comment type="catalytic activity">
    <reaction evidence="9">
        <text>(sulfur carrier)-H + L-cysteine = (sulfur carrier)-SH + L-alanine</text>
        <dbReference type="Rhea" id="RHEA:43892"/>
        <dbReference type="Rhea" id="RHEA-COMP:14737"/>
        <dbReference type="Rhea" id="RHEA-COMP:14739"/>
        <dbReference type="ChEBI" id="CHEBI:29917"/>
        <dbReference type="ChEBI" id="CHEBI:35235"/>
        <dbReference type="ChEBI" id="CHEBI:57972"/>
        <dbReference type="ChEBI" id="CHEBI:64428"/>
        <dbReference type="EC" id="2.8.1.7"/>
    </reaction>
</comment>
<evidence type="ECO:0000259" key="11">
    <source>
        <dbReference type="Pfam" id="PF00266"/>
    </source>
</evidence>
<dbReference type="EC" id="2.8.1.7" evidence="3"/>
<dbReference type="InterPro" id="IPR000192">
    <property type="entry name" value="Aminotrans_V_dom"/>
</dbReference>
<dbReference type="Pfam" id="PF00266">
    <property type="entry name" value="Aminotran_5"/>
    <property type="match status" value="1"/>
</dbReference>
<evidence type="ECO:0000256" key="1">
    <source>
        <dbReference type="ARBA" id="ARBA00001933"/>
    </source>
</evidence>
<dbReference type="FunFam" id="3.40.640.10:FF:000084">
    <property type="entry name" value="IscS-like cysteine desulfurase"/>
    <property type="match status" value="1"/>
</dbReference>
<dbReference type="GO" id="GO:0046872">
    <property type="term" value="F:metal ion binding"/>
    <property type="evidence" value="ECO:0007669"/>
    <property type="project" value="UniProtKB-KW"/>
</dbReference>
<evidence type="ECO:0000313" key="12">
    <source>
        <dbReference type="EMBL" id="HIT17406.1"/>
    </source>
</evidence>
<evidence type="ECO:0000313" key="13">
    <source>
        <dbReference type="Proteomes" id="UP000886893"/>
    </source>
</evidence>
<evidence type="ECO:0000256" key="6">
    <source>
        <dbReference type="ARBA" id="ARBA00022898"/>
    </source>
</evidence>
<keyword evidence="6" id="KW-0663">Pyridoxal phosphate</keyword>
<dbReference type="EMBL" id="DVKI01000106">
    <property type="protein sequence ID" value="HIT17406.1"/>
    <property type="molecule type" value="Genomic_DNA"/>
</dbReference>
<sequence length="378" mass="41117">MIYADNAATTQLNKTAIEVMKPFWLYEYANPSQPYSFSRKVKNALKEARNTIAECINALPNEIYFTSGGTESDNWAIQGAVLANRDKKTIITSQIEHHAVLKSCKYMENFGCNVIYLPVNCLGILEPKVLSNAITSDVNLVSIMLVNNEIGARQDIKKLAKIAHDRGALFHTDAVQAVGHIKVDVKDLGVDLMSASAHKFGGPKGIGFLYVKNGINIHPFMKGGAQEFNFRAGTENVPAIVGMATALQQSVLQRDLGYINSLENTIVYILKGNGLTEGIDFIINGNEESRVPGIFSLSFAGKSGEMILHRMDLMGIMISTGAACDSVHTKISHVIRAIGVKEDFAQGTIRISLGMDNTLEEAKQIGDALVKIIGKKGD</sequence>
<dbReference type="PIRSF" id="PIRSF005572">
    <property type="entry name" value="NifS"/>
    <property type="match status" value="1"/>
</dbReference>